<dbReference type="InterPro" id="IPR015421">
    <property type="entry name" value="PyrdxlP-dep_Trfase_major"/>
</dbReference>
<comment type="caution">
    <text evidence="9">The sequence shown here is derived from an EMBL/GenBank/DDBJ whole genome shotgun (WGS) entry which is preliminary data.</text>
</comment>
<dbReference type="InterPro" id="IPR015422">
    <property type="entry name" value="PyrdxlP-dep_Trfase_small"/>
</dbReference>
<evidence type="ECO:0000256" key="3">
    <source>
        <dbReference type="ARBA" id="ARBA00022576"/>
    </source>
</evidence>
<protein>
    <recommendedName>
        <fullName evidence="6">Aromatic amino acid aminotransferase</fullName>
        <shortName evidence="6">ArAT</shortName>
        <ecNumber evidence="6">2.6.1.57</ecNumber>
    </recommendedName>
</protein>
<dbReference type="EMBL" id="BAAAQY010000002">
    <property type="protein sequence ID" value="GAA2225023.1"/>
    <property type="molecule type" value="Genomic_DNA"/>
</dbReference>
<dbReference type="HAMAP" id="MF_01513">
    <property type="entry name" value="Phe_aminotrans_2"/>
    <property type="match status" value="1"/>
</dbReference>
<comment type="catalytic activity">
    <reaction evidence="6">
        <text>an aromatic L-alpha-amino acid + 2-oxoglutarate = an aromatic oxo-acid + L-glutamate</text>
        <dbReference type="Rhea" id="RHEA:17533"/>
        <dbReference type="ChEBI" id="CHEBI:16810"/>
        <dbReference type="ChEBI" id="CHEBI:29985"/>
        <dbReference type="ChEBI" id="CHEBI:73309"/>
        <dbReference type="ChEBI" id="CHEBI:84824"/>
        <dbReference type="EC" id="2.6.1.57"/>
    </reaction>
</comment>
<feature type="domain" description="Aminotransferase class I/classII large" evidence="8">
    <location>
        <begin position="36"/>
        <end position="351"/>
    </location>
</feature>
<dbReference type="Gene3D" id="3.40.640.10">
    <property type="entry name" value="Type I PLP-dependent aspartate aminotransferase-like (Major domain)"/>
    <property type="match status" value="1"/>
</dbReference>
<keyword evidence="3 6" id="KW-0032">Aminotransferase</keyword>
<comment type="subunit">
    <text evidence="2 6">Homodimer.</text>
</comment>
<evidence type="ECO:0000256" key="5">
    <source>
        <dbReference type="ARBA" id="ARBA00022898"/>
    </source>
</evidence>
<evidence type="ECO:0000259" key="8">
    <source>
        <dbReference type="Pfam" id="PF00155"/>
    </source>
</evidence>
<name>A0ABN3D9Z8_9MICO</name>
<keyword evidence="4 6" id="KW-0808">Transferase</keyword>
<evidence type="ECO:0000256" key="2">
    <source>
        <dbReference type="ARBA" id="ARBA00011738"/>
    </source>
</evidence>
<dbReference type="Proteomes" id="UP001500929">
    <property type="component" value="Unassembled WGS sequence"/>
</dbReference>
<evidence type="ECO:0000313" key="9">
    <source>
        <dbReference type="EMBL" id="GAA2225023.1"/>
    </source>
</evidence>
<dbReference type="PROSITE" id="PS00599">
    <property type="entry name" value="AA_TRANSFER_CLASS_2"/>
    <property type="match status" value="1"/>
</dbReference>
<gene>
    <name evidence="9" type="primary">hisC_1</name>
    <name evidence="6" type="synonym">pat</name>
    <name evidence="9" type="ORF">GCM10009851_05780</name>
</gene>
<evidence type="ECO:0000256" key="1">
    <source>
        <dbReference type="ARBA" id="ARBA00001933"/>
    </source>
</evidence>
<dbReference type="HAMAP" id="MF_01023">
    <property type="entry name" value="HisC_aminotrans_2"/>
    <property type="match status" value="1"/>
</dbReference>
<keyword evidence="5 6" id="KW-0663">Pyridoxal phosphate</keyword>
<accession>A0ABN3D9Z8</accession>
<dbReference type="InterPro" id="IPR024892">
    <property type="entry name" value="ArAT"/>
</dbReference>
<organism evidence="9 10">
    <name type="scientific">Herbiconiux moechotypicola</name>
    <dbReference type="NCBI Taxonomy" id="637393"/>
    <lineage>
        <taxon>Bacteria</taxon>
        <taxon>Bacillati</taxon>
        <taxon>Actinomycetota</taxon>
        <taxon>Actinomycetes</taxon>
        <taxon>Micrococcales</taxon>
        <taxon>Microbacteriaceae</taxon>
        <taxon>Herbiconiux</taxon>
    </lineage>
</organism>
<comment type="function">
    <text evidence="6">Aminotransferase that catalyzes the conversion of aromatic amino acids and 2-oxoglutarate into corresponding aromatic oxo acids and L-glutamate.</text>
</comment>
<dbReference type="InterPro" id="IPR050106">
    <property type="entry name" value="HistidinolP_aminotransfase"/>
</dbReference>
<comment type="similarity">
    <text evidence="6">Belongs to the class-II pyridoxal-phosphate-dependent aminotransferase family.</text>
</comment>
<dbReference type="RefSeq" id="WP_259478473.1">
    <property type="nucleotide sequence ID" value="NZ_BAAAQY010000002.1"/>
</dbReference>
<evidence type="ECO:0000256" key="4">
    <source>
        <dbReference type="ARBA" id="ARBA00022679"/>
    </source>
</evidence>
<proteinExistence type="inferred from homology"/>
<evidence type="ECO:0000256" key="6">
    <source>
        <dbReference type="HAMAP-Rule" id="MF_01513"/>
    </source>
</evidence>
<evidence type="ECO:0000256" key="7">
    <source>
        <dbReference type="SAM" id="MobiDB-lite"/>
    </source>
</evidence>
<dbReference type="PANTHER" id="PTHR43643:SF3">
    <property type="entry name" value="HISTIDINOL-PHOSPHATE AMINOTRANSFERASE"/>
    <property type="match status" value="1"/>
</dbReference>
<reference evidence="9 10" key="1">
    <citation type="journal article" date="2019" name="Int. J. Syst. Evol. Microbiol.">
        <title>The Global Catalogue of Microorganisms (GCM) 10K type strain sequencing project: providing services to taxonomists for standard genome sequencing and annotation.</title>
        <authorList>
            <consortium name="The Broad Institute Genomics Platform"/>
            <consortium name="The Broad Institute Genome Sequencing Center for Infectious Disease"/>
            <person name="Wu L."/>
            <person name="Ma J."/>
        </authorList>
    </citation>
    <scope>NUCLEOTIDE SEQUENCE [LARGE SCALE GENOMIC DNA]</scope>
    <source>
        <strain evidence="9 10">JCM 16117</strain>
    </source>
</reference>
<feature type="region of interest" description="Disordered" evidence="7">
    <location>
        <begin position="377"/>
        <end position="396"/>
    </location>
</feature>
<dbReference type="Pfam" id="PF00155">
    <property type="entry name" value="Aminotran_1_2"/>
    <property type="match status" value="1"/>
</dbReference>
<dbReference type="CDD" id="cd00609">
    <property type="entry name" value="AAT_like"/>
    <property type="match status" value="1"/>
</dbReference>
<keyword evidence="10" id="KW-1185">Reference proteome</keyword>
<dbReference type="InterPro" id="IPR005861">
    <property type="entry name" value="HisP_aminotrans"/>
</dbReference>
<dbReference type="InterPro" id="IPR004839">
    <property type="entry name" value="Aminotransferase_I/II_large"/>
</dbReference>
<dbReference type="InterPro" id="IPR001917">
    <property type="entry name" value="Aminotrans_II_pyridoxalP_BS"/>
</dbReference>
<dbReference type="NCBIfam" id="NF002878">
    <property type="entry name" value="PRK03321.1"/>
    <property type="match status" value="1"/>
</dbReference>
<dbReference type="Gene3D" id="3.90.1150.10">
    <property type="entry name" value="Aspartate Aminotransferase, domain 1"/>
    <property type="match status" value="1"/>
</dbReference>
<dbReference type="PANTHER" id="PTHR43643">
    <property type="entry name" value="HISTIDINOL-PHOSPHATE AMINOTRANSFERASE 2"/>
    <property type="match status" value="1"/>
</dbReference>
<dbReference type="EC" id="2.6.1.57" evidence="6"/>
<sequence length="396" mass="41957">MTPPPLPRTAVRDLPAYVPGRRADSALVDAGLVAALASNESHFPPLPSVLDTVHEAAGRLNRYPDNAALELRTRLAARLGAGVTVDELAVGPGSTGVLQQILTGYCEPGDEVLFAWRSFDAYPILTRLVGASAVQVPLGADEGHDLDALLDAVTERTRVVLLCTPNNPTGVSIGAAELQHFLDRLPPTVLVVIDEAYLEYAEAPPGTADTIDAIALRRRHPNVCVLRTFSKAYGLAGLRVGYAVADPQVAEGLRRTAMPFAVSALAQQAAIASLEPAADTEIAQRLAQVRAERARLIGTLRARGWTTTDSAANFIWLRMRDDARDRVIAALAADDILVRGYADAGVRISVADRAAGDRVLAVLAGFDPLELQSRRGLEGSAGARPTRPLSASGAPR</sequence>
<feature type="modified residue" description="N6-(pyridoxal phosphate)lysine" evidence="6">
    <location>
        <position position="231"/>
    </location>
</feature>
<dbReference type="SUPFAM" id="SSF53383">
    <property type="entry name" value="PLP-dependent transferases"/>
    <property type="match status" value="1"/>
</dbReference>
<comment type="cofactor">
    <cofactor evidence="1 6">
        <name>pyridoxal 5'-phosphate</name>
        <dbReference type="ChEBI" id="CHEBI:597326"/>
    </cofactor>
</comment>
<dbReference type="InterPro" id="IPR015424">
    <property type="entry name" value="PyrdxlP-dep_Trfase"/>
</dbReference>
<dbReference type="NCBIfam" id="TIGR01141">
    <property type="entry name" value="hisC"/>
    <property type="match status" value="1"/>
</dbReference>
<evidence type="ECO:0000313" key="10">
    <source>
        <dbReference type="Proteomes" id="UP001500929"/>
    </source>
</evidence>